<evidence type="ECO:0000313" key="2">
    <source>
        <dbReference type="Proteomes" id="UP001515500"/>
    </source>
</evidence>
<proteinExistence type="predicted"/>
<sequence length="303" mass="35650">MGTDRKWMYNRLTHGHRFINPEFVVGVESFIQYACDQPRFMDGDEIRCPCCKCQNRRYEVVDNVKLHLLRNRFTQDYRQWVCHGEPLVYANYSETQCNSLRPQDVEGSSSYRDMIIDAIGPNFDPYYDANEEEMPNPTTQKLYDMLDTAKEPLWPGCESHTQLSAVARLLTIKSEFQMSERCYDTVLQFMKEALPTNNKLVDNFYNTKKFVAGLGLLCEKIHCCKNGCMLYWGEDSGRRSCKVCDYPRYKSGKRSIGNHKDYSPNQKMYYFPLTPRLQKLYVSKITAKDMRWHKEHDKKDGMI</sequence>
<protein>
    <submittedName>
        <fullName evidence="3">Uncharacterized protein LOC120270354</fullName>
    </submittedName>
</protein>
<dbReference type="AlphaFoldDB" id="A0AB40C3X5"/>
<gene>
    <name evidence="3" type="primary">LOC120270354</name>
</gene>
<evidence type="ECO:0000259" key="1">
    <source>
        <dbReference type="Pfam" id="PF13963"/>
    </source>
</evidence>
<dbReference type="Proteomes" id="UP001515500">
    <property type="component" value="Chromosome 10"/>
</dbReference>
<keyword evidence="2" id="KW-1185">Reference proteome</keyword>
<dbReference type="Pfam" id="PF13963">
    <property type="entry name" value="Transpos_assoc"/>
    <property type="match status" value="1"/>
</dbReference>
<evidence type="ECO:0000313" key="3">
    <source>
        <dbReference type="RefSeq" id="XP_039133289.1"/>
    </source>
</evidence>
<organism evidence="2 3">
    <name type="scientific">Dioscorea cayennensis subsp. rotundata</name>
    <name type="common">White Guinea yam</name>
    <name type="synonym">Dioscorea rotundata</name>
    <dbReference type="NCBI Taxonomy" id="55577"/>
    <lineage>
        <taxon>Eukaryota</taxon>
        <taxon>Viridiplantae</taxon>
        <taxon>Streptophyta</taxon>
        <taxon>Embryophyta</taxon>
        <taxon>Tracheophyta</taxon>
        <taxon>Spermatophyta</taxon>
        <taxon>Magnoliopsida</taxon>
        <taxon>Liliopsida</taxon>
        <taxon>Dioscoreales</taxon>
        <taxon>Dioscoreaceae</taxon>
        <taxon>Dioscorea</taxon>
    </lineage>
</organism>
<dbReference type="RefSeq" id="XP_039133289.1">
    <property type="nucleotide sequence ID" value="XM_039277355.1"/>
</dbReference>
<dbReference type="GeneID" id="120270354"/>
<accession>A0AB40C3X5</accession>
<name>A0AB40C3X5_DIOCR</name>
<reference evidence="3" key="1">
    <citation type="submission" date="2025-08" db="UniProtKB">
        <authorList>
            <consortium name="RefSeq"/>
        </authorList>
    </citation>
    <scope>IDENTIFICATION</scope>
</reference>
<dbReference type="PANTHER" id="PTHR10775:SF188">
    <property type="entry name" value="TRANSPOSASE-ASSOCIATED DOMAIN-CONTAINING PROTEIN"/>
    <property type="match status" value="1"/>
</dbReference>
<feature type="domain" description="Transposase-associated" evidence="1">
    <location>
        <begin position="5"/>
        <end position="85"/>
    </location>
</feature>
<dbReference type="InterPro" id="IPR029480">
    <property type="entry name" value="Transpos_assoc"/>
</dbReference>
<dbReference type="PANTHER" id="PTHR10775">
    <property type="entry name" value="OS08G0208400 PROTEIN"/>
    <property type="match status" value="1"/>
</dbReference>